<dbReference type="EMBL" id="CP031045">
    <property type="protein sequence ID" value="QDZ24064.1"/>
    <property type="molecule type" value="Genomic_DNA"/>
</dbReference>
<dbReference type="InterPro" id="IPR054354">
    <property type="entry name" value="DYNC2H1-like_lid"/>
</dbReference>
<dbReference type="GO" id="GO:0005874">
    <property type="term" value="C:microtubule"/>
    <property type="evidence" value="ECO:0007669"/>
    <property type="project" value="UniProtKB-KW"/>
</dbReference>
<dbReference type="Pfam" id="PF12781">
    <property type="entry name" value="AAA_9"/>
    <property type="match status" value="1"/>
</dbReference>
<dbReference type="Gene3D" id="1.10.8.720">
    <property type="entry name" value="Region D6 of dynein motor"/>
    <property type="match status" value="1"/>
</dbReference>
<dbReference type="InterPro" id="IPR027417">
    <property type="entry name" value="P-loop_NTPase"/>
</dbReference>
<dbReference type="InterPro" id="IPR042219">
    <property type="entry name" value="AAA_lid_11_sf"/>
</dbReference>
<dbReference type="Gene3D" id="6.10.140.1060">
    <property type="match status" value="1"/>
</dbReference>
<dbReference type="GO" id="GO:0003341">
    <property type="term" value="P:cilium movement"/>
    <property type="evidence" value="ECO:0007669"/>
    <property type="project" value="UniProtKB-ARBA"/>
</dbReference>
<evidence type="ECO:0000256" key="8">
    <source>
        <dbReference type="ARBA" id="ARBA00022840"/>
    </source>
</evidence>
<evidence type="ECO:0000256" key="9">
    <source>
        <dbReference type="ARBA" id="ARBA00022846"/>
    </source>
</evidence>
<keyword evidence="8" id="KW-0067">ATP-binding</keyword>
<dbReference type="STRING" id="1764295.A0A5B8MWX8"/>
<evidence type="ECO:0000256" key="12">
    <source>
        <dbReference type="ARBA" id="ARBA00023069"/>
    </source>
</evidence>
<dbReference type="FunFam" id="3.20.180.20:FF:000003">
    <property type="entry name" value="Dynein heavy chain 12, axonemal"/>
    <property type="match status" value="1"/>
</dbReference>
<feature type="domain" description="Dynein heavy chain linker" evidence="19">
    <location>
        <begin position="887"/>
        <end position="1290"/>
    </location>
</feature>
<dbReference type="InterPro" id="IPR043160">
    <property type="entry name" value="Dynein_C_barrel"/>
</dbReference>
<dbReference type="Pfam" id="PF22597">
    <property type="entry name" value="DYN_lid"/>
    <property type="match status" value="1"/>
</dbReference>
<feature type="domain" description="Dynein heavy chain ATP-binding dynein motor region" evidence="23">
    <location>
        <begin position="3079"/>
        <end position="3300"/>
    </location>
</feature>
<feature type="coiled-coil region" evidence="16">
    <location>
        <begin position="2738"/>
        <end position="2781"/>
    </location>
</feature>
<keyword evidence="6" id="KW-0547">Nucleotide-binding</keyword>
<dbReference type="InterPro" id="IPR041466">
    <property type="entry name" value="Dynein_AAA5_ext"/>
</dbReference>
<keyword evidence="10" id="KW-0243">Dynein</keyword>
<dbReference type="Pfam" id="PF12774">
    <property type="entry name" value="AAA_6"/>
    <property type="match status" value="1"/>
</dbReference>
<evidence type="ECO:0000256" key="3">
    <source>
        <dbReference type="ARBA" id="ARBA00022490"/>
    </source>
</evidence>
<feature type="coiled-coil region" evidence="16">
    <location>
        <begin position="3293"/>
        <end position="3320"/>
    </location>
</feature>
<evidence type="ECO:0000259" key="18">
    <source>
        <dbReference type="Pfam" id="PF03028"/>
    </source>
</evidence>
<dbReference type="InterPro" id="IPR035706">
    <property type="entry name" value="AAA_9"/>
</dbReference>
<feature type="domain" description="Dynein heavy chain coiled coil stalk" evidence="21">
    <location>
        <begin position="2705"/>
        <end position="3047"/>
    </location>
</feature>
<dbReference type="Gene3D" id="1.20.920.20">
    <property type="match status" value="1"/>
</dbReference>
<dbReference type="FunFam" id="1.20.58.1120:FF:000005">
    <property type="entry name" value="Dynein, axonemal, heavy chain 12"/>
    <property type="match status" value="1"/>
</dbReference>
<dbReference type="GO" id="GO:0045505">
    <property type="term" value="F:dynein intermediate chain binding"/>
    <property type="evidence" value="ECO:0007669"/>
    <property type="project" value="InterPro"/>
</dbReference>
<evidence type="ECO:0000313" key="28">
    <source>
        <dbReference type="EMBL" id="QDZ24064.1"/>
    </source>
</evidence>
<evidence type="ECO:0000256" key="11">
    <source>
        <dbReference type="ARBA" id="ARBA00023054"/>
    </source>
</evidence>
<gene>
    <name evidence="28" type="ORF">A3770_12p65820</name>
</gene>
<feature type="domain" description="Dynein heavy chain AAA lid" evidence="25">
    <location>
        <begin position="3697"/>
        <end position="3836"/>
    </location>
</feature>
<evidence type="ECO:0000313" key="29">
    <source>
        <dbReference type="Proteomes" id="UP000316726"/>
    </source>
</evidence>
<organism evidence="28 29">
    <name type="scientific">Chloropicon primus</name>
    <dbReference type="NCBI Taxonomy" id="1764295"/>
    <lineage>
        <taxon>Eukaryota</taxon>
        <taxon>Viridiplantae</taxon>
        <taxon>Chlorophyta</taxon>
        <taxon>Chloropicophyceae</taxon>
        <taxon>Chloropicales</taxon>
        <taxon>Chloropicaceae</taxon>
        <taxon>Chloropicon</taxon>
    </lineage>
</organism>
<evidence type="ECO:0000259" key="25">
    <source>
        <dbReference type="Pfam" id="PF18198"/>
    </source>
</evidence>
<dbReference type="Gene3D" id="1.10.472.130">
    <property type="match status" value="1"/>
</dbReference>
<dbReference type="FunFam" id="1.20.140.100:FF:000004">
    <property type="entry name" value="Dynein axonemal heavy chain 6"/>
    <property type="match status" value="1"/>
</dbReference>
<dbReference type="Pfam" id="PF18199">
    <property type="entry name" value="Dynein_C"/>
    <property type="match status" value="1"/>
</dbReference>
<name>A0A5B8MWX8_9CHLO</name>
<dbReference type="FunFam" id="1.20.920.20:FF:000006">
    <property type="entry name" value="Dynein, axonemal, heavy chain 6"/>
    <property type="match status" value="1"/>
</dbReference>
<dbReference type="InterPro" id="IPR041658">
    <property type="entry name" value="AAA_lid_11"/>
</dbReference>
<dbReference type="FunFam" id="1.10.8.720:FF:000001">
    <property type="entry name" value="dynein heavy chain 7, axonemal"/>
    <property type="match status" value="1"/>
</dbReference>
<dbReference type="FunFam" id="3.40.50.300:FF:002141">
    <property type="entry name" value="Dynein heavy chain"/>
    <property type="match status" value="1"/>
</dbReference>
<comment type="similarity">
    <text evidence="2">Belongs to the dynein heavy chain family.</text>
</comment>
<dbReference type="Gene3D" id="1.20.1270.280">
    <property type="match status" value="1"/>
</dbReference>
<accession>A0A5B8MWX8</accession>
<feature type="domain" description="Dynein heavy chain AAA module D4" evidence="22">
    <location>
        <begin position="2432"/>
        <end position="2691"/>
    </location>
</feature>
<keyword evidence="13" id="KW-0505">Motor protein</keyword>
<feature type="domain" description="Dynein 2 heavy chain 1 cytoplasmic ATPase lid" evidence="27">
    <location>
        <begin position="2263"/>
        <end position="2348"/>
    </location>
</feature>
<dbReference type="FunFam" id="1.20.920.30:FF:000009">
    <property type="entry name" value="Dynein heavy chain 9"/>
    <property type="match status" value="1"/>
</dbReference>
<dbReference type="GO" id="GO:0005524">
    <property type="term" value="F:ATP binding"/>
    <property type="evidence" value="ECO:0007669"/>
    <property type="project" value="UniProtKB-KW"/>
</dbReference>
<keyword evidence="4" id="KW-0493">Microtubule</keyword>
<dbReference type="PANTHER" id="PTHR45703:SF38">
    <property type="entry name" value="DYNEINS HEAVY CHAIN"/>
    <property type="match status" value="1"/>
</dbReference>
<keyword evidence="9" id="KW-0282">Flagellum</keyword>
<dbReference type="Gene3D" id="3.40.50.300">
    <property type="entry name" value="P-loop containing nucleotide triphosphate hydrolases"/>
    <property type="match status" value="5"/>
</dbReference>
<keyword evidence="5" id="KW-0677">Repeat</keyword>
<dbReference type="FunFam" id="1.10.8.1220:FF:000001">
    <property type="entry name" value="Dynein axonemal heavy chain 5"/>
    <property type="match status" value="1"/>
</dbReference>
<dbReference type="FunFam" id="1.10.287.2620:FF:000002">
    <property type="entry name" value="Dynein heavy chain 2, axonemal"/>
    <property type="match status" value="1"/>
</dbReference>
<dbReference type="InterPro" id="IPR035699">
    <property type="entry name" value="AAA_6"/>
</dbReference>
<sequence length="4146" mass="472606">MIDPIIKVRVPKTLERKEVQRLVNTESGSYEIHQAGFGRSSFEVSPSKANGHGNGNGSVANFPSPFASPKTKTGGKRKHKRIDGPQEIISRNGSFPPRAFQTPKYSKEEGGSTLSTATSLQVPAEEIELEGVSQTTVKRRRMKIPLEKFDDPALEVLRPSITEWLEQNKGKEGLGAKAKSKYYDNDGTFCWADCTVTGYDEETCLFTIVWDSSGIKKKVRRFNLIFEEEDVVHFKKRIRLAKELEAELGSRMRIQDLISSQEFMNSEMIDDNFKQMILEKYDIPQATTFPRVADLFFQESRDIYKHAMKTAVFKYLLPEEVDQQQEMEDRESINLNHLLHEDQVPVQGCVPLHLLHVEDGKEAIFRDGDDEVVESNPLPLESFDDQLFTISSALGLAQDDILSCLQQFYHELDVKDQILVTQYDEMLLEAPFDLQHFDTLQSRHMNDMADTLRHDWVLRVATKVEDIPYISGTIDDQLFVRTVKRISLLMADSLRTSALQSLTAYMNTWKNYDLDFELLSEGVKDKDSIGLVPLFKMEMTISEKGHFELPLDDLKDKILSFYDEIISCVNGIDDIGSKITILDVPEKHMETISHDEARVIETRNAIAKIIEKNLKGPRELLDSFNGFEDLATAEVQSHIETWKTNPLSLSDCQEEVKKFLDLKKSIEEKCENQTLFPMIVVNSAEAKNFLEDKALELRSALLRLTCDNWCTSNETICKRYDALKERMASSPDTTEELDELRRFFDASKNELEELEADISASTDLYQVFNESRFTLTEQEHDLYWDVFGWPKKLASVVQQGEINLNEKTEKFKQELLDNRAKLVEDVGQIGKDVDEFIQLGEIELVEERVVSVSEIESKLKQAQQLAEVYRNHESIFGMPEQDLPELDRLVRTFEPYCNLWKICGDFTNHLPEWTDGPFTELDPESLTNSIENWIRALAKVQKVLSERAAEACKILNERLNKFQEYLPLIAALRNPGLRERHWKRMSKDLGFPVKVDVSFSLSRALQLQLLEHMEVIEEISEYASKEYSLEKTLDKMQHEWSGVNFDRMDWRDTGTTILRGIDDIQAILDDQVVKTQAMRASPYIGAFEERVKLWEKRLNNVQETIDEWLKCQQQWLYLEPIFGSDDIMQQMPNEGRKFKTVDATWRKTMEKVEKNSEVLTVCSDDELLKNLIDANKLLDAVQKGLNDYLETKRLAFPRFYFLSNEELLEILSETKDPLRVQPFLKKIFEGINKIHFEEDLTVTAMISAEGEQVKLKDTFNPSSAGGNVERWLIDLEASMRASVKHVTKQSFDAYATTDRNKWVIDWPGQVVICVDSLYWTDETEEAISDGKLPEYALKCTAQLKDIVDKVRGKLTKLERKTLSSLIVIDVHARDTIARLADLNIMAVSDFEWQSQLRYEWDGADVLVRMINAQLYYGYEYLGLPSRLVITPLTDRCYRTLMGALHLDLGGAPEGPAGTGKTETTKDLAKAIAMQCVVFNCSDGLDYLAMGKFFKGLASSGAWSCFDEFNRIDLEVLSVIAQQILTIQRAKAADAKSFEFEGTRLQLRKTCNCFITMNPGYAGRSELPDNLKALFRTVAMMVPDYALIAEIMLYSSGYLEARSLARKLVATYKLCSEQLSSQTHYDYGMRAVMSVLRAAAAIKQKQPDEDENILMLVSLKDVNLPKFLSPDIPLFNGILSDLFPGVVLPDPDYELLGRAVRDNCAKLKVQPTKVLMEKIFQLYEMILVRHGLMLVGYSYGAKTTAYRVLQGALGDLKERDELGENKTIVRVMNPKSIYIGQLYGQFDPVSHEWKDGILAKIYRECAVDTAPDRKWVLFDGPVDAVWIENMNTVLDDNKKLCLMSGEIIQMSASMNMIFEVQDLAVASPATVSRCGMVYVEPSQIGWKPLQQSWVDTLPEQVLAKEDLVKVVVALFDWMVDPCIRFVRRNCKEVVGTASINLVQSTMRMISSLFSKLLQENPKVDVTQEIVESIFMFALVWGIGASIDGNGRLLFDPFVKKLFQKEVDASNERKDYDLGAGLDITYPDIEMKSALPLEDSLYDYEFNLEHFKWVNWMGSNSKQEIKSNVQFQEIIVRTVDTVRYVYLLKTLISNNIHSLVVGQTGTGKTVYVKEVLGKTLDKATYQNIQTSFSARTNANQIQDLIDGKLDKRRKGVFGPPFGTKCVIFVDDLNMPQLEVYGAQPPIEILRQWMDHGGWYERSDNTFKSLVDIQFVAAMGPPGGGRNAVTPRYMRHFNVIAISEFSDQTFQHIYEVIVEWWMMRIKSEEQLMEKMTSIVKGTVRIYNTIKAELLPTPSKSHYVYNMRDLSKVFQGMQTINHQLKDEKHLLRLWTHEVLRVFNDRLTTSDDKKWFTSLMNQVIEEEIGETFSSIVDIEEDTDDLLKEDMNQFLFCNFLQQGKDGMPKYEEVLRRPKLLSVIEESLGDYNAQHKSRMNLVMFSYAAEHIARISRIIQQPYGNALLVGMGGSGRQSLTRIATFIADFKLRQVEITKSYGTIEWREDLKDILRKSGGEGSPTVFLFTDSQIKDESFMEDINNILNTGEIPGLYPKDEIMSILEMVRPRAKRVGKDKSVADLYDFFVEQCRYNLHTVVCMSPVGDAFRSRLRMFPSLVNCCTIDWFSEWPQDALKSVATQFLGEVDLSTPELRAACEDMCIEFHVKIRSLAQKFLEEERRYYYATPTSYLELINTYKKLLKAKRTEVATVRDRYEVGLEKLLNAEESVSVMKEELIALQPVLVKTSEEVEETLKVVDKETEAAEAKREVVEKEEAVANVKAQAAKAIKDECEAELAEAIPLLEAAISALNTLTKNDITLVKSMKNPPVAIKTVMETVCIMLEIKPKRINDPNNPVKKIDDYWSPSQGILGDTTFLATLQKYDKDNIKPAIITKIRPFLDREDFQPENVKKAAKAAYGLCCWVRAMEAYDRVAKVVAPKKQKLAESEAEYALLNESLQKKKAELKEVQDRLAELQNKLQELLAKKKQLEIDVDNCKKKLDRAEKLIGGLGGEKTRWIAVAAKLKEDFTNLTGDVLLSSSFVAYLGAFTTEYREDAIKGWVKLCIERGIPCSGEDFSLLTVLGDQVQMREWAIEGLPNDYLSIENAIIMSKATRWPLMIDPQGQANKWIKNKEKAASLEVLKLNDSDYIRKLENSIQFGFPVLLENVGEELDATLEPLLTRSTFKQGGSICIKLGDSVIEYNPKFHFYVTTKLRNPHYLPEISVKVTLLNFMITQKGLEDQLLALTVSMERPELEEEKVKLVLQSAENARQLKEIEDKIIEILSSSEGNILENETAINVISSSKQLSNEIDVKQQIAKKTEKQIDEARLEYKEVATYASHLFFCVSSLANLEPMYQYSLPWFIMLFKNTIKNADKHDLLADRILALNDYFTGSLFSQVCRSLFEKDKLLFAFALCVTIYGHNRGEISLDEYRFLITGGVEISSGYDEQADKKPEWLSRKAWTEFVKLATFYDKYKGLADHVSDNSDGWKVLWDVPDPTNTPFPAPWETKLNTFEKLLVTRCIRPDKLPLAVQNFLMGKMGQKYVESPPFDLSGCYNDSLATVPLVFILSPGSDPMSSLLSFADGLKTPVSSISLGQGQGPKAEKMIKDAQSSGQWVVLQNCHLAVSWMTSLEEICENITMENTNPNFRLWLTSYPSEHFPVSILQNSVKMTNEPPKGLRANLLQTYNSDPLSNPSFFEGCGERSPEFKKLLFGLCTFHAIVQERLSFGPIGWNVKYQFSTPDFVISVRQLQMFLNEYPEDLPLQALIYLTGECNYGGRVTDAKDRRTLMSILDVFYNFDVFNDDYMFSSSGNYYAPPDGEYESYLEFIKKLPITSAPEAFGLHANADITKDQKETDLFLSSLAISQSTSSGGADKGKDAALKEIVQVVKNKMPEPFDLEYANFKYPVDYLESMNTVLCQEMVRFNRLIEVIKKSIADLAKALEGLVVMSGDLEALGNSMYDGKLPALWAGKSYPSLKPLPSYVDDLCKRLKMLKDWLDNGPPPVFWISGFYFTHAFLTGIKQNFARRNKIPIDTLGFDYTCQPRKEVTEKHEVGAYVNGMFLEGARWDYDSFQLEDSQPKVLYSEAPMLLVEPVELTKKRSFPHYECPLYRTTERKGTLATTGHSTNFVMDIQLPSDRPQDYWIRGGVALLLELSE</sequence>
<dbReference type="Gene3D" id="1.20.920.30">
    <property type="match status" value="1"/>
</dbReference>
<dbReference type="InterPro" id="IPR024743">
    <property type="entry name" value="Dynein_HC_stalk"/>
</dbReference>
<evidence type="ECO:0000256" key="4">
    <source>
        <dbReference type="ARBA" id="ARBA00022701"/>
    </source>
</evidence>
<dbReference type="InterPro" id="IPR024317">
    <property type="entry name" value="Dynein_heavy_chain_D4_dom"/>
</dbReference>
<dbReference type="Gene3D" id="3.20.180.20">
    <property type="entry name" value="Dynein heavy chain, N-terminal domain 2"/>
    <property type="match status" value="1"/>
</dbReference>
<dbReference type="Gene3D" id="1.10.8.710">
    <property type="match status" value="1"/>
</dbReference>
<dbReference type="InterPro" id="IPR004273">
    <property type="entry name" value="Dynein_heavy_D6_P-loop"/>
</dbReference>
<feature type="coiled-coil region" evidence="16">
    <location>
        <begin position="737"/>
        <end position="764"/>
    </location>
</feature>
<keyword evidence="14" id="KW-0206">Cytoskeleton</keyword>
<feature type="domain" description="Dynein heavy chain C-terminal" evidence="26">
    <location>
        <begin position="3843"/>
        <end position="4142"/>
    </location>
</feature>
<dbReference type="FunFam" id="3.10.490.20:FF:000009">
    <property type="entry name" value="Dynein heavy chain 4"/>
    <property type="match status" value="1"/>
</dbReference>
<dbReference type="Gene3D" id="1.10.8.1220">
    <property type="match status" value="1"/>
</dbReference>
<comment type="subcellular location">
    <subcellularLocation>
        <location evidence="1">Cytoplasm</location>
        <location evidence="1">Cytoskeleton</location>
        <location evidence="1">Flagellum axoneme</location>
    </subcellularLocation>
</comment>
<dbReference type="GO" id="GO:0008569">
    <property type="term" value="F:minus-end-directed microtubule motor activity"/>
    <property type="evidence" value="ECO:0007669"/>
    <property type="project" value="InterPro"/>
</dbReference>
<dbReference type="SUPFAM" id="SSF52540">
    <property type="entry name" value="P-loop containing nucleoside triphosphate hydrolases"/>
    <property type="match status" value="4"/>
</dbReference>
<feature type="domain" description="Dynein heavy chain region D6 P-loop" evidence="18">
    <location>
        <begin position="3551"/>
        <end position="3661"/>
    </location>
</feature>
<dbReference type="FunFam" id="3.40.50.300:FF:000362">
    <property type="entry name" value="Dynein, axonemal, heavy chain 6"/>
    <property type="match status" value="1"/>
</dbReference>
<dbReference type="InterPro" id="IPR026983">
    <property type="entry name" value="DHC"/>
</dbReference>
<keyword evidence="15" id="KW-0966">Cell projection</keyword>
<feature type="domain" description="Dynein heavy chain hydrolytic ATP-binding dynein motor region" evidence="20">
    <location>
        <begin position="1416"/>
        <end position="1742"/>
    </location>
</feature>
<dbReference type="Gene3D" id="3.10.490.20">
    <property type="match status" value="1"/>
</dbReference>
<evidence type="ECO:0000256" key="5">
    <source>
        <dbReference type="ARBA" id="ARBA00022737"/>
    </source>
</evidence>
<dbReference type="Pfam" id="PF08393">
    <property type="entry name" value="DHC_N2"/>
    <property type="match status" value="1"/>
</dbReference>
<dbReference type="Pfam" id="PF17852">
    <property type="entry name" value="Dynein_AAA_lid"/>
    <property type="match status" value="1"/>
</dbReference>
<dbReference type="InterPro" id="IPR041228">
    <property type="entry name" value="Dynein_C"/>
</dbReference>
<dbReference type="GO" id="GO:0005858">
    <property type="term" value="C:axonemal dynein complex"/>
    <property type="evidence" value="ECO:0007669"/>
    <property type="project" value="UniProtKB-ARBA"/>
</dbReference>
<evidence type="ECO:0000259" key="21">
    <source>
        <dbReference type="Pfam" id="PF12777"/>
    </source>
</evidence>
<dbReference type="InterPro" id="IPR042228">
    <property type="entry name" value="Dynein_linker_3"/>
</dbReference>
<dbReference type="Pfam" id="PF18198">
    <property type="entry name" value="AAA_lid_11"/>
    <property type="match status" value="1"/>
</dbReference>
<keyword evidence="29" id="KW-1185">Reference proteome</keyword>
<dbReference type="Pfam" id="PF12780">
    <property type="entry name" value="AAA_8"/>
    <property type="match status" value="1"/>
</dbReference>
<evidence type="ECO:0000259" key="20">
    <source>
        <dbReference type="Pfam" id="PF12774"/>
    </source>
</evidence>
<feature type="domain" description="Dynein heavy chain AAA 5 extension" evidence="24">
    <location>
        <begin position="1912"/>
        <end position="2055"/>
    </location>
</feature>
<keyword evidence="11 16" id="KW-0175">Coiled coil</keyword>
<evidence type="ECO:0000259" key="22">
    <source>
        <dbReference type="Pfam" id="PF12780"/>
    </source>
</evidence>
<dbReference type="Pfam" id="PF12777">
    <property type="entry name" value="MT"/>
    <property type="match status" value="1"/>
</dbReference>
<keyword evidence="12" id="KW-0969">Cilium</keyword>
<dbReference type="FunFam" id="3.40.50.300:FF:001328">
    <property type="entry name" value="Dynein heavy chain 6, axonemal"/>
    <property type="match status" value="1"/>
</dbReference>
<dbReference type="FunFam" id="3.40.50.300:FF:000223">
    <property type="entry name" value="Dynein heavy chain 3, axonemal"/>
    <property type="match status" value="1"/>
</dbReference>
<evidence type="ECO:0000259" key="24">
    <source>
        <dbReference type="Pfam" id="PF17852"/>
    </source>
</evidence>
<keyword evidence="7" id="KW-0970">Cilium biogenesis/degradation</keyword>
<dbReference type="Pfam" id="PF03028">
    <property type="entry name" value="Dynein_heavy"/>
    <property type="match status" value="1"/>
</dbReference>
<evidence type="ECO:0000259" key="27">
    <source>
        <dbReference type="Pfam" id="PF22597"/>
    </source>
</evidence>
<evidence type="ECO:0000259" key="23">
    <source>
        <dbReference type="Pfam" id="PF12781"/>
    </source>
</evidence>
<evidence type="ECO:0000256" key="2">
    <source>
        <dbReference type="ARBA" id="ARBA00008887"/>
    </source>
</evidence>
<proteinExistence type="inferred from homology"/>
<evidence type="ECO:0000256" key="15">
    <source>
        <dbReference type="ARBA" id="ARBA00023273"/>
    </source>
</evidence>
<protein>
    <submittedName>
        <fullName evidence="28">Heavy chain of dynein</fullName>
    </submittedName>
</protein>
<dbReference type="Proteomes" id="UP000316726">
    <property type="component" value="Chromosome 12"/>
</dbReference>
<keyword evidence="3" id="KW-0963">Cytoplasm</keyword>
<dbReference type="InterPro" id="IPR042222">
    <property type="entry name" value="Dynein_2_N"/>
</dbReference>
<evidence type="ECO:0000256" key="7">
    <source>
        <dbReference type="ARBA" id="ARBA00022794"/>
    </source>
</evidence>
<evidence type="ECO:0000256" key="6">
    <source>
        <dbReference type="ARBA" id="ARBA00022741"/>
    </source>
</evidence>
<evidence type="ECO:0000256" key="14">
    <source>
        <dbReference type="ARBA" id="ARBA00023212"/>
    </source>
</evidence>
<evidence type="ECO:0000256" key="10">
    <source>
        <dbReference type="ARBA" id="ARBA00023017"/>
    </source>
</evidence>
<dbReference type="GO" id="GO:0060271">
    <property type="term" value="P:cilium assembly"/>
    <property type="evidence" value="ECO:0007669"/>
    <property type="project" value="UniProtKB-ARBA"/>
</dbReference>
<dbReference type="Pfam" id="PF12775">
    <property type="entry name" value="AAA_7"/>
    <property type="match status" value="1"/>
</dbReference>
<evidence type="ECO:0000259" key="19">
    <source>
        <dbReference type="Pfam" id="PF08393"/>
    </source>
</evidence>
<reference evidence="28 29" key="1">
    <citation type="submission" date="2018-07" db="EMBL/GenBank/DDBJ databases">
        <title>The complete nuclear genome of the prasinophyte Chloropicon primus (CCMP1205).</title>
        <authorList>
            <person name="Pombert J.-F."/>
            <person name="Otis C."/>
            <person name="Turmel M."/>
            <person name="Lemieux C."/>
        </authorList>
    </citation>
    <scope>NUCLEOTIDE SEQUENCE [LARGE SCALE GENOMIC DNA]</scope>
    <source>
        <strain evidence="28 29">CCMP1205</strain>
    </source>
</reference>
<dbReference type="InterPro" id="IPR043157">
    <property type="entry name" value="Dynein_AAA1S"/>
</dbReference>
<evidence type="ECO:0000256" key="16">
    <source>
        <dbReference type="SAM" id="Coils"/>
    </source>
</evidence>
<dbReference type="GO" id="GO:0051959">
    <property type="term" value="F:dynein light intermediate chain binding"/>
    <property type="evidence" value="ECO:0007669"/>
    <property type="project" value="InterPro"/>
</dbReference>
<dbReference type="OrthoDB" id="5593012at2759"/>
<dbReference type="Gene3D" id="1.10.287.2620">
    <property type="match status" value="1"/>
</dbReference>
<feature type="region of interest" description="Disordered" evidence="17">
    <location>
        <begin position="43"/>
        <end position="82"/>
    </location>
</feature>
<feature type="coiled-coil region" evidence="16">
    <location>
        <begin position="2934"/>
        <end position="2996"/>
    </location>
</feature>
<dbReference type="FunFam" id="1.20.1270.280:FF:000001">
    <property type="entry name" value="dynein heavy chain 7, axonemal"/>
    <property type="match status" value="1"/>
</dbReference>
<dbReference type="Gene3D" id="1.20.58.1120">
    <property type="match status" value="1"/>
</dbReference>
<dbReference type="PANTHER" id="PTHR45703">
    <property type="entry name" value="DYNEIN HEAVY CHAIN"/>
    <property type="match status" value="1"/>
</dbReference>
<dbReference type="Gene3D" id="1.20.140.100">
    <property type="entry name" value="Dynein heavy chain, N-terminal domain 2"/>
    <property type="match status" value="1"/>
</dbReference>
<evidence type="ECO:0000256" key="13">
    <source>
        <dbReference type="ARBA" id="ARBA00023175"/>
    </source>
</evidence>
<dbReference type="InterPro" id="IPR013602">
    <property type="entry name" value="Dynein_heavy_linker"/>
</dbReference>
<dbReference type="FunFam" id="3.40.50.300:FF:000044">
    <property type="entry name" value="Dynein heavy chain 5, axonemal"/>
    <property type="match status" value="1"/>
</dbReference>
<evidence type="ECO:0000256" key="17">
    <source>
        <dbReference type="SAM" id="MobiDB-lite"/>
    </source>
</evidence>
<evidence type="ECO:0000256" key="1">
    <source>
        <dbReference type="ARBA" id="ARBA00004611"/>
    </source>
</evidence>
<evidence type="ECO:0000259" key="26">
    <source>
        <dbReference type="Pfam" id="PF18199"/>
    </source>
</evidence>
<dbReference type="FunFam" id="1.10.8.710:FF:000004">
    <property type="entry name" value="Dynein axonemal heavy chain 6"/>
    <property type="match status" value="1"/>
</dbReference>